<protein>
    <submittedName>
        <fullName evidence="2">WD domain</fullName>
    </submittedName>
</protein>
<proteinExistence type="predicted"/>
<evidence type="ECO:0000256" key="1">
    <source>
        <dbReference type="SAM" id="MobiDB-lite"/>
    </source>
</evidence>
<evidence type="ECO:0000313" key="3">
    <source>
        <dbReference type="Proteomes" id="UP000325081"/>
    </source>
</evidence>
<dbReference type="EMBL" id="BKCP01008404">
    <property type="protein sequence ID" value="GER48947.1"/>
    <property type="molecule type" value="Genomic_DNA"/>
</dbReference>
<evidence type="ECO:0000313" key="2">
    <source>
        <dbReference type="EMBL" id="GER48947.1"/>
    </source>
</evidence>
<dbReference type="AlphaFoldDB" id="A0A5A7QX20"/>
<accession>A0A5A7QX20</accession>
<comment type="caution">
    <text evidence="2">The sequence shown here is derived from an EMBL/GenBank/DDBJ whole genome shotgun (WGS) entry which is preliminary data.</text>
</comment>
<feature type="region of interest" description="Disordered" evidence="1">
    <location>
        <begin position="103"/>
        <end position="152"/>
    </location>
</feature>
<sequence length="152" mass="16683">MGKGTMMKNKSHHSLLSNNMNPSSIKGIESFGLLSPSETTKEQSRPRMSLKNSILLLIPNIRFAYKAANTTHLLQSPKLRRNRTVSIDGEIATRTNRVYLESSLKHRAHQSDHGDPTSPPLQPLSSVQPTLVEAPEGRAQKGDLQTLGASFG</sequence>
<dbReference type="Proteomes" id="UP000325081">
    <property type="component" value="Unassembled WGS sequence"/>
</dbReference>
<feature type="region of interest" description="Disordered" evidence="1">
    <location>
        <begin position="1"/>
        <end position="21"/>
    </location>
</feature>
<reference evidence="3" key="1">
    <citation type="journal article" date="2019" name="Curr. Biol.">
        <title>Genome Sequence of Striga asiatica Provides Insight into the Evolution of Plant Parasitism.</title>
        <authorList>
            <person name="Yoshida S."/>
            <person name="Kim S."/>
            <person name="Wafula E.K."/>
            <person name="Tanskanen J."/>
            <person name="Kim Y.M."/>
            <person name="Honaas L."/>
            <person name="Yang Z."/>
            <person name="Spallek T."/>
            <person name="Conn C.E."/>
            <person name="Ichihashi Y."/>
            <person name="Cheong K."/>
            <person name="Cui S."/>
            <person name="Der J.P."/>
            <person name="Gundlach H."/>
            <person name="Jiao Y."/>
            <person name="Hori C."/>
            <person name="Ishida J.K."/>
            <person name="Kasahara H."/>
            <person name="Kiba T."/>
            <person name="Kim M.S."/>
            <person name="Koo N."/>
            <person name="Laohavisit A."/>
            <person name="Lee Y.H."/>
            <person name="Lumba S."/>
            <person name="McCourt P."/>
            <person name="Mortimer J.C."/>
            <person name="Mutuku J.M."/>
            <person name="Nomura T."/>
            <person name="Sasaki-Sekimoto Y."/>
            <person name="Seto Y."/>
            <person name="Wang Y."/>
            <person name="Wakatake T."/>
            <person name="Sakakibara H."/>
            <person name="Demura T."/>
            <person name="Yamaguchi S."/>
            <person name="Yoneyama K."/>
            <person name="Manabe R.I."/>
            <person name="Nelson D.C."/>
            <person name="Schulman A.H."/>
            <person name="Timko M.P."/>
            <person name="dePamphilis C.W."/>
            <person name="Choi D."/>
            <person name="Shirasu K."/>
        </authorList>
    </citation>
    <scope>NUCLEOTIDE SEQUENCE [LARGE SCALE GENOMIC DNA]</scope>
    <source>
        <strain evidence="3">cv. UVA1</strain>
    </source>
</reference>
<organism evidence="2 3">
    <name type="scientific">Striga asiatica</name>
    <name type="common">Asiatic witchweed</name>
    <name type="synonym">Buchnera asiatica</name>
    <dbReference type="NCBI Taxonomy" id="4170"/>
    <lineage>
        <taxon>Eukaryota</taxon>
        <taxon>Viridiplantae</taxon>
        <taxon>Streptophyta</taxon>
        <taxon>Embryophyta</taxon>
        <taxon>Tracheophyta</taxon>
        <taxon>Spermatophyta</taxon>
        <taxon>Magnoliopsida</taxon>
        <taxon>eudicotyledons</taxon>
        <taxon>Gunneridae</taxon>
        <taxon>Pentapetalae</taxon>
        <taxon>asterids</taxon>
        <taxon>lamiids</taxon>
        <taxon>Lamiales</taxon>
        <taxon>Orobanchaceae</taxon>
        <taxon>Buchnereae</taxon>
        <taxon>Striga</taxon>
    </lineage>
</organism>
<name>A0A5A7QX20_STRAF</name>
<gene>
    <name evidence="2" type="ORF">STAS_26159</name>
</gene>
<keyword evidence="3" id="KW-1185">Reference proteome</keyword>